<reference evidence="1" key="1">
    <citation type="submission" date="2022-02" db="EMBL/GenBank/DDBJ databases">
        <title>Plant Genome Project.</title>
        <authorList>
            <person name="Zhang R.-G."/>
        </authorList>
    </citation>
    <scope>NUCLEOTIDE SEQUENCE</scope>
    <source>
        <strain evidence="1">AT1</strain>
    </source>
</reference>
<sequence length="72" mass="8584">MMTLVMMTNITMMMDMVLMTDIVMMTDMIIMTNLTIIDWELTEKDVYEMIFDSNKDEEKFYNAYVKVKGFSI</sequence>
<protein>
    <submittedName>
        <fullName evidence="1">Uncharacterized protein</fullName>
    </submittedName>
</protein>
<proteinExistence type="predicted"/>
<keyword evidence="2" id="KW-1185">Reference proteome</keyword>
<comment type="caution">
    <text evidence="1">The sequence shown here is derived from an EMBL/GenBank/DDBJ whole genome shotgun (WGS) entry which is preliminary data.</text>
</comment>
<evidence type="ECO:0000313" key="2">
    <source>
        <dbReference type="Proteomes" id="UP001062846"/>
    </source>
</evidence>
<gene>
    <name evidence="1" type="ORF">RHMOL_Rhmol10G0138000</name>
</gene>
<evidence type="ECO:0000313" key="1">
    <source>
        <dbReference type="EMBL" id="KAI8534963.1"/>
    </source>
</evidence>
<dbReference type="EMBL" id="CM046397">
    <property type="protein sequence ID" value="KAI8534963.1"/>
    <property type="molecule type" value="Genomic_DNA"/>
</dbReference>
<accession>A0ACC0M1N5</accession>
<name>A0ACC0M1N5_RHOML</name>
<dbReference type="Proteomes" id="UP001062846">
    <property type="component" value="Chromosome 10"/>
</dbReference>
<organism evidence="1 2">
    <name type="scientific">Rhododendron molle</name>
    <name type="common">Chinese azalea</name>
    <name type="synonym">Azalea mollis</name>
    <dbReference type="NCBI Taxonomy" id="49168"/>
    <lineage>
        <taxon>Eukaryota</taxon>
        <taxon>Viridiplantae</taxon>
        <taxon>Streptophyta</taxon>
        <taxon>Embryophyta</taxon>
        <taxon>Tracheophyta</taxon>
        <taxon>Spermatophyta</taxon>
        <taxon>Magnoliopsida</taxon>
        <taxon>eudicotyledons</taxon>
        <taxon>Gunneridae</taxon>
        <taxon>Pentapetalae</taxon>
        <taxon>asterids</taxon>
        <taxon>Ericales</taxon>
        <taxon>Ericaceae</taxon>
        <taxon>Ericoideae</taxon>
        <taxon>Rhodoreae</taxon>
        <taxon>Rhododendron</taxon>
    </lineage>
</organism>